<evidence type="ECO:0008006" key="4">
    <source>
        <dbReference type="Google" id="ProtNLM"/>
    </source>
</evidence>
<keyword evidence="3" id="KW-1185">Reference proteome</keyword>
<sequence>MSDHFHTSVTSTHTQMHSGSGPQINNFFGTFADKKGKPFKTVAADDLLWLRRRFVDPPEFGRARGILESQGTVLLDGAPGSGRLAAAQMLLHELRVGEETFREMPLNDDEGELLLVCDDIADDDLLLLDLSTADQKLWTRAHRELYSVRAEVHKHRARLVVVLPDDRGERLEPGLGPYHVVIGRPPGPEVLRRYLRQSGFPPEAMRQLGPAAEFLSRMPSMTEIAHYAELVGEARENSEAAGDLAGWCKEAYAALSGRKGQVSASLCDLLAGSQRALLLATAMLHGAHADVVHGAAASLLREVKHPQEDIPLLEHADLLQRFKEIGAERDDDGRVRFTDLGYDAAVRRHFWTHMPEVREGLQAWVGRTVVSASLDQDERDDLVSRFADLCLDDRYREVLVSQVQWWSAGPVNGAGQRAAVQALTRGLQDQRHGWFFRRRIYDWSMKSGLSDTLIDVIIAMCTEVMAVHHPYEATVRLHHLARHERRTTRAREALTRFVHADPRLLRLMFDRLNRQFTEDNRYEVDVDLFLELADPELLAGAGPRARTLIARDVVRDQVTTGWAVVFEQRSDDVWCPPARRWLLAADEGGPRHDVLLDVLVEGGRQQTGVLSRLYVMAGELERSLPARPEQDGRLRDRVLRKINIALGIQAA</sequence>
<proteinExistence type="predicted"/>
<evidence type="ECO:0000313" key="2">
    <source>
        <dbReference type="EMBL" id="MEV0974975.1"/>
    </source>
</evidence>
<name>A0ABV3GTL5_MICGL</name>
<organism evidence="2 3">
    <name type="scientific">Microtetraspora glauca</name>
    <dbReference type="NCBI Taxonomy" id="1996"/>
    <lineage>
        <taxon>Bacteria</taxon>
        <taxon>Bacillati</taxon>
        <taxon>Actinomycetota</taxon>
        <taxon>Actinomycetes</taxon>
        <taxon>Streptosporangiales</taxon>
        <taxon>Streptosporangiaceae</taxon>
        <taxon>Microtetraspora</taxon>
    </lineage>
</organism>
<comment type="caution">
    <text evidence="2">The sequence shown here is derived from an EMBL/GenBank/DDBJ whole genome shotgun (WGS) entry which is preliminary data.</text>
</comment>
<feature type="compositionally biased region" description="Polar residues" evidence="1">
    <location>
        <begin position="7"/>
        <end position="21"/>
    </location>
</feature>
<evidence type="ECO:0000313" key="3">
    <source>
        <dbReference type="Proteomes" id="UP001551675"/>
    </source>
</evidence>
<reference evidence="2 3" key="1">
    <citation type="submission" date="2024-06" db="EMBL/GenBank/DDBJ databases">
        <title>The Natural Products Discovery Center: Release of the First 8490 Sequenced Strains for Exploring Actinobacteria Biosynthetic Diversity.</title>
        <authorList>
            <person name="Kalkreuter E."/>
            <person name="Kautsar S.A."/>
            <person name="Yang D."/>
            <person name="Bader C.D."/>
            <person name="Teijaro C.N."/>
            <person name="Fluegel L."/>
            <person name="Davis C.M."/>
            <person name="Simpson J.R."/>
            <person name="Lauterbach L."/>
            <person name="Steele A.D."/>
            <person name="Gui C."/>
            <person name="Meng S."/>
            <person name="Li G."/>
            <person name="Viehrig K."/>
            <person name="Ye F."/>
            <person name="Su P."/>
            <person name="Kiefer A.F."/>
            <person name="Nichols A."/>
            <person name="Cepeda A.J."/>
            <person name="Yan W."/>
            <person name="Fan B."/>
            <person name="Jiang Y."/>
            <person name="Adhikari A."/>
            <person name="Zheng C.-J."/>
            <person name="Schuster L."/>
            <person name="Cowan T.M."/>
            <person name="Smanski M.J."/>
            <person name="Chevrette M.G."/>
            <person name="De Carvalho L.P.S."/>
            <person name="Shen B."/>
        </authorList>
    </citation>
    <scope>NUCLEOTIDE SEQUENCE [LARGE SCALE GENOMIC DNA]</scope>
    <source>
        <strain evidence="2 3">NPDC050100</strain>
    </source>
</reference>
<feature type="region of interest" description="Disordered" evidence="1">
    <location>
        <begin position="1"/>
        <end position="21"/>
    </location>
</feature>
<dbReference type="Proteomes" id="UP001551675">
    <property type="component" value="Unassembled WGS sequence"/>
</dbReference>
<protein>
    <recommendedName>
        <fullName evidence="4">ATP-binding protein</fullName>
    </recommendedName>
</protein>
<evidence type="ECO:0000256" key="1">
    <source>
        <dbReference type="SAM" id="MobiDB-lite"/>
    </source>
</evidence>
<dbReference type="RefSeq" id="WP_358142189.1">
    <property type="nucleotide sequence ID" value="NZ_JBFALK010000039.1"/>
</dbReference>
<dbReference type="EMBL" id="JBFALK010000039">
    <property type="protein sequence ID" value="MEV0974975.1"/>
    <property type="molecule type" value="Genomic_DNA"/>
</dbReference>
<gene>
    <name evidence="2" type="ORF">AB0I59_40840</name>
</gene>
<accession>A0ABV3GTL5</accession>